<organism evidence="2">
    <name type="scientific">Physcomitrium patens</name>
    <name type="common">Spreading-leaved earth moss</name>
    <name type="synonym">Physcomitrella patens</name>
    <dbReference type="NCBI Taxonomy" id="3218"/>
    <lineage>
        <taxon>Eukaryota</taxon>
        <taxon>Viridiplantae</taxon>
        <taxon>Streptophyta</taxon>
        <taxon>Embryophyta</taxon>
        <taxon>Bryophyta</taxon>
        <taxon>Bryophytina</taxon>
        <taxon>Bryopsida</taxon>
        <taxon>Funariidae</taxon>
        <taxon>Funariales</taxon>
        <taxon>Funariaceae</taxon>
        <taxon>Physcomitrium</taxon>
    </lineage>
</organism>
<reference evidence="2 4" key="2">
    <citation type="journal article" date="2018" name="Plant J.">
        <title>The Physcomitrella patens chromosome-scale assembly reveals moss genome structure and evolution.</title>
        <authorList>
            <person name="Lang D."/>
            <person name="Ullrich K.K."/>
            <person name="Murat F."/>
            <person name="Fuchs J."/>
            <person name="Jenkins J."/>
            <person name="Haas F.B."/>
            <person name="Piednoel M."/>
            <person name="Gundlach H."/>
            <person name="Van Bel M."/>
            <person name="Meyberg R."/>
            <person name="Vives C."/>
            <person name="Morata J."/>
            <person name="Symeonidi A."/>
            <person name="Hiss M."/>
            <person name="Muchero W."/>
            <person name="Kamisugi Y."/>
            <person name="Saleh O."/>
            <person name="Blanc G."/>
            <person name="Decker E.L."/>
            <person name="van Gessel N."/>
            <person name="Grimwood J."/>
            <person name="Hayes R.D."/>
            <person name="Graham S.W."/>
            <person name="Gunter L.E."/>
            <person name="McDaniel S.F."/>
            <person name="Hoernstein S.N.W."/>
            <person name="Larsson A."/>
            <person name="Li F.W."/>
            <person name="Perroud P.F."/>
            <person name="Phillips J."/>
            <person name="Ranjan P."/>
            <person name="Rokshar D.S."/>
            <person name="Rothfels C.J."/>
            <person name="Schneider L."/>
            <person name="Shu S."/>
            <person name="Stevenson D.W."/>
            <person name="Thummler F."/>
            <person name="Tillich M."/>
            <person name="Villarreal Aguilar J.C."/>
            <person name="Widiez T."/>
            <person name="Wong G.K."/>
            <person name="Wymore A."/>
            <person name="Zhang Y."/>
            <person name="Zimmer A.D."/>
            <person name="Quatrano R.S."/>
            <person name="Mayer K.F.X."/>
            <person name="Goodstein D."/>
            <person name="Casacuberta J.M."/>
            <person name="Vandepoele K."/>
            <person name="Reski R."/>
            <person name="Cuming A.C."/>
            <person name="Tuskan G.A."/>
            <person name="Maumus F."/>
            <person name="Salse J."/>
            <person name="Schmutz J."/>
            <person name="Rensing S.A."/>
        </authorList>
    </citation>
    <scope>NUCLEOTIDE SEQUENCE [LARGE SCALE GENOMIC DNA]</scope>
    <source>
        <strain evidence="3 4">cv. Gransden 2004</strain>
    </source>
</reference>
<dbReference type="EMBL" id="ABEU02000003">
    <property type="protein sequence ID" value="PNR57584.1"/>
    <property type="molecule type" value="Genomic_DNA"/>
</dbReference>
<reference evidence="2 4" key="1">
    <citation type="journal article" date="2008" name="Science">
        <title>The Physcomitrella genome reveals evolutionary insights into the conquest of land by plants.</title>
        <authorList>
            <person name="Rensing S."/>
            <person name="Lang D."/>
            <person name="Zimmer A."/>
            <person name="Terry A."/>
            <person name="Salamov A."/>
            <person name="Shapiro H."/>
            <person name="Nishiyama T."/>
            <person name="Perroud P.-F."/>
            <person name="Lindquist E."/>
            <person name="Kamisugi Y."/>
            <person name="Tanahashi T."/>
            <person name="Sakakibara K."/>
            <person name="Fujita T."/>
            <person name="Oishi K."/>
            <person name="Shin-I T."/>
            <person name="Kuroki Y."/>
            <person name="Toyoda A."/>
            <person name="Suzuki Y."/>
            <person name="Hashimoto A."/>
            <person name="Yamaguchi K."/>
            <person name="Sugano A."/>
            <person name="Kohara Y."/>
            <person name="Fujiyama A."/>
            <person name="Anterola A."/>
            <person name="Aoki S."/>
            <person name="Ashton N."/>
            <person name="Barbazuk W.B."/>
            <person name="Barker E."/>
            <person name="Bennetzen J."/>
            <person name="Bezanilla M."/>
            <person name="Blankenship R."/>
            <person name="Cho S.H."/>
            <person name="Dutcher S."/>
            <person name="Estelle M."/>
            <person name="Fawcett J.A."/>
            <person name="Gundlach H."/>
            <person name="Hanada K."/>
            <person name="Heyl A."/>
            <person name="Hicks K.A."/>
            <person name="Hugh J."/>
            <person name="Lohr M."/>
            <person name="Mayer K."/>
            <person name="Melkozernov A."/>
            <person name="Murata T."/>
            <person name="Nelson D."/>
            <person name="Pils B."/>
            <person name="Prigge M."/>
            <person name="Reiss B."/>
            <person name="Renner T."/>
            <person name="Rombauts S."/>
            <person name="Rushton P."/>
            <person name="Sanderfoot A."/>
            <person name="Schween G."/>
            <person name="Shiu S.-H."/>
            <person name="Stueber K."/>
            <person name="Theodoulou F.L."/>
            <person name="Tu H."/>
            <person name="Van de Peer Y."/>
            <person name="Verrier P.J."/>
            <person name="Waters E."/>
            <person name="Wood A."/>
            <person name="Yang L."/>
            <person name="Cove D."/>
            <person name="Cuming A."/>
            <person name="Hasebe M."/>
            <person name="Lucas S."/>
            <person name="Mishler D.B."/>
            <person name="Reski R."/>
            <person name="Grigoriev I."/>
            <person name="Quatrano R.S."/>
            <person name="Boore J.L."/>
        </authorList>
    </citation>
    <scope>NUCLEOTIDE SEQUENCE [LARGE SCALE GENOMIC DNA]</scope>
    <source>
        <strain evidence="3 4">cv. Gransden 2004</strain>
    </source>
</reference>
<evidence type="ECO:0000313" key="4">
    <source>
        <dbReference type="Proteomes" id="UP000006727"/>
    </source>
</evidence>
<evidence type="ECO:0000256" key="1">
    <source>
        <dbReference type="SAM" id="MobiDB-lite"/>
    </source>
</evidence>
<dbReference type="EnsemblPlants" id="Pp3c3_17640V3.2">
    <property type="protein sequence ID" value="PAC:32944588.CDS.1"/>
    <property type="gene ID" value="Pp3c3_17640"/>
</dbReference>
<proteinExistence type="predicted"/>
<dbReference type="EnsemblPlants" id="Pp3c3_17640V3.1">
    <property type="protein sequence ID" value="PAC:32944587.CDS.1"/>
    <property type="gene ID" value="Pp3c3_17640"/>
</dbReference>
<reference evidence="3" key="3">
    <citation type="submission" date="2020-12" db="UniProtKB">
        <authorList>
            <consortium name="EnsemblPlants"/>
        </authorList>
    </citation>
    <scope>IDENTIFICATION</scope>
</reference>
<sequence length="102" mass="11731">MRHIKEETSRQCTGCIHEINAAQMKSLSHKNMTGPGAAATEDCHVRFRTPDATWRDGQELWMSTYKWTDERSSQAERQFPSTDKRRPISMPCSQAAQNLFDN</sequence>
<evidence type="ECO:0000313" key="2">
    <source>
        <dbReference type="EMBL" id="PNR57584.1"/>
    </source>
</evidence>
<dbReference type="Proteomes" id="UP000006727">
    <property type="component" value="Chromosome 3"/>
</dbReference>
<dbReference type="Gramene" id="Pp3c3_17640V3.1">
    <property type="protein sequence ID" value="PAC:32944587.CDS.1"/>
    <property type="gene ID" value="Pp3c3_17640"/>
</dbReference>
<dbReference type="InParanoid" id="A9TTJ6"/>
<dbReference type="PaxDb" id="3218-PP1S315_8V6.1"/>
<feature type="compositionally biased region" description="Polar residues" evidence="1">
    <location>
        <begin position="91"/>
        <end position="102"/>
    </location>
</feature>
<protein>
    <submittedName>
        <fullName evidence="2 3">Uncharacterized protein</fullName>
    </submittedName>
</protein>
<accession>A9TTJ6</accession>
<dbReference type="HOGENOM" id="CLU_2282253_0_0_1"/>
<evidence type="ECO:0000313" key="3">
    <source>
        <dbReference type="EnsemblPlants" id="PAC:32944587.CDS.1"/>
    </source>
</evidence>
<feature type="region of interest" description="Disordered" evidence="1">
    <location>
        <begin position="70"/>
        <end position="102"/>
    </location>
</feature>
<dbReference type="Gramene" id="Pp3c3_17640V3.2">
    <property type="protein sequence ID" value="PAC:32944588.CDS.1"/>
    <property type="gene ID" value="Pp3c3_17640"/>
</dbReference>
<gene>
    <name evidence="2" type="ORF">PHYPA_004578</name>
</gene>
<keyword evidence="4" id="KW-1185">Reference proteome</keyword>
<dbReference type="AlphaFoldDB" id="A9TTJ6"/>
<name>A9TTJ6_PHYPA</name>